<reference evidence="1" key="1">
    <citation type="submission" date="2021-04" db="EMBL/GenBank/DDBJ databases">
        <title>Draft genome sequence data of methanotrophic Methylovulum sp. strain S1L and Methylomonas sp. strain S2AM isolated from boreal lake water columns.</title>
        <authorList>
            <person name="Rissanen A.J."/>
            <person name="Mangayil R."/>
            <person name="Svenning M.M."/>
            <person name="Khanongnuch R."/>
        </authorList>
    </citation>
    <scope>NUCLEOTIDE SEQUENCE</scope>
    <source>
        <strain evidence="1">S2AM</strain>
    </source>
</reference>
<proteinExistence type="predicted"/>
<accession>A0A975MMY9</accession>
<dbReference type="RefSeq" id="WP_215581918.1">
    <property type="nucleotide sequence ID" value="NZ_CP073754.1"/>
</dbReference>
<name>A0A975MMY9_9GAMM</name>
<organism evidence="1 2">
    <name type="scientific">Methylomonas paludis</name>
    <dbReference type="NCBI Taxonomy" id="1173101"/>
    <lineage>
        <taxon>Bacteria</taxon>
        <taxon>Pseudomonadati</taxon>
        <taxon>Pseudomonadota</taxon>
        <taxon>Gammaproteobacteria</taxon>
        <taxon>Methylococcales</taxon>
        <taxon>Methylococcaceae</taxon>
        <taxon>Methylomonas</taxon>
    </lineage>
</organism>
<dbReference type="KEGG" id="mpad:KEF85_14870"/>
<dbReference type="EMBL" id="CP073754">
    <property type="protein sequence ID" value="QWF70590.1"/>
    <property type="molecule type" value="Genomic_DNA"/>
</dbReference>
<sequence>MISQPKNEFERMFGPYEPGHCFDLENCDVVKNAQGIKIAEFLYLNIKDNHINIAIIEAKTSIPPYDEIDAIKQKFRNSLALFAAYYLKRHNNSSTQLPQKFHSVDFASIQFKLVLAVQRPDQKLMPGFRDLFKKELKPIVKIWNITDLALQVMDTEDLRKHGLINTQSE</sequence>
<evidence type="ECO:0000313" key="2">
    <source>
        <dbReference type="Proteomes" id="UP000676649"/>
    </source>
</evidence>
<evidence type="ECO:0000313" key="1">
    <source>
        <dbReference type="EMBL" id="QWF70590.1"/>
    </source>
</evidence>
<dbReference type="Proteomes" id="UP000676649">
    <property type="component" value="Chromosome"/>
</dbReference>
<gene>
    <name evidence="1" type="ORF">KEF85_14870</name>
</gene>
<dbReference type="AlphaFoldDB" id="A0A975MMY9"/>
<keyword evidence="2" id="KW-1185">Reference proteome</keyword>
<protein>
    <submittedName>
        <fullName evidence="1">Uncharacterized protein</fullName>
    </submittedName>
</protein>